<dbReference type="PANTHER" id="PTHR34047:SF8">
    <property type="entry name" value="PROTEIN YKFC"/>
    <property type="match status" value="1"/>
</dbReference>
<evidence type="ECO:0000313" key="3">
    <source>
        <dbReference type="Proteomes" id="UP000190625"/>
    </source>
</evidence>
<dbReference type="OrthoDB" id="9793236at2"/>
<dbReference type="AlphaFoldDB" id="A0A1T4RB40"/>
<dbReference type="InterPro" id="IPR043502">
    <property type="entry name" value="DNA/RNA_pol_sf"/>
</dbReference>
<dbReference type="RefSeq" id="WP_078811227.1">
    <property type="nucleotide sequence ID" value="NZ_FUWM01000052.1"/>
</dbReference>
<dbReference type="PROSITE" id="PS50878">
    <property type="entry name" value="RT_POL"/>
    <property type="match status" value="1"/>
</dbReference>
<protein>
    <submittedName>
        <fullName evidence="2">Group II intron reverse transcriptase/maturase</fullName>
    </submittedName>
</protein>
<dbReference type="InterPro" id="IPR013597">
    <property type="entry name" value="Mat_intron_G2"/>
</dbReference>
<keyword evidence="2" id="KW-0808">Transferase</keyword>
<sequence>MNPSKETLTGRARPEQLVQTSLKGIARKAKRLKKYRFRDLYRQINHSALTKAWENINKKAAAGVDKITAKEFAKNLKHNVKGILDSLIGKRYHAKMVRRVNIEKDNGKFRPLGIPVVADKIVQRATADILEAIYEQDFIDDSYGYRPNRDSKVAIKSLTKELQFGKYSYIVEADIKGFFDNIDHDWLIEMLKQRVNDKEFIRLIKKWLKAGILKEDGQVIHPVTGTPQGGIISPILANIYLHYVLDIWFIRKVKKGCSGEAHLWRYADDFVCAFRYKRDAERFYHILQKRLSKFGLQLSLEKTNIISFSRFRKYENNNFEFLGFEIRWGTSRKGKDIIKRRTSRKKLRKSLKNFTKWCKENRNKRLRRLFSELNSKLRGYYNYYGIIGNYKSLHQFYKITKRILYKWLNRRSQRRSFDWQEFDKVLDRYRMLKPRITEINQLEFEFS</sequence>
<keyword evidence="3" id="KW-1185">Reference proteome</keyword>
<dbReference type="SUPFAM" id="SSF56672">
    <property type="entry name" value="DNA/RNA polymerases"/>
    <property type="match status" value="1"/>
</dbReference>
<dbReference type="InterPro" id="IPR030931">
    <property type="entry name" value="Group_II_RT_mat"/>
</dbReference>
<reference evidence="3" key="1">
    <citation type="submission" date="2017-02" db="EMBL/GenBank/DDBJ databases">
        <authorList>
            <person name="Varghese N."/>
            <person name="Submissions S."/>
        </authorList>
    </citation>
    <scope>NUCLEOTIDE SEQUENCE [LARGE SCALE GENOMIC DNA]</scope>
    <source>
        <strain evidence="3">ATCC BAA-73</strain>
    </source>
</reference>
<dbReference type="Proteomes" id="UP000190625">
    <property type="component" value="Unassembled WGS sequence"/>
</dbReference>
<organism evidence="2 3">
    <name type="scientific">Selenihalanaerobacter shriftii</name>
    <dbReference type="NCBI Taxonomy" id="142842"/>
    <lineage>
        <taxon>Bacteria</taxon>
        <taxon>Bacillati</taxon>
        <taxon>Bacillota</taxon>
        <taxon>Clostridia</taxon>
        <taxon>Halanaerobiales</taxon>
        <taxon>Halobacteroidaceae</taxon>
        <taxon>Selenihalanaerobacter</taxon>
    </lineage>
</organism>
<keyword evidence="2" id="KW-0548">Nucleotidyltransferase</keyword>
<dbReference type="EMBL" id="FUWM01000052">
    <property type="protein sequence ID" value="SKA13260.1"/>
    <property type="molecule type" value="Genomic_DNA"/>
</dbReference>
<dbReference type="InterPro" id="IPR000477">
    <property type="entry name" value="RT_dom"/>
</dbReference>
<dbReference type="STRING" id="142842.SAMN02745118_02872"/>
<accession>A0A1T4RB40</accession>
<dbReference type="Pfam" id="PF00078">
    <property type="entry name" value="RVT_1"/>
    <property type="match status" value="1"/>
</dbReference>
<proteinExistence type="predicted"/>
<dbReference type="Pfam" id="PF08388">
    <property type="entry name" value="GIIM"/>
    <property type="match status" value="1"/>
</dbReference>
<evidence type="ECO:0000259" key="1">
    <source>
        <dbReference type="PROSITE" id="PS50878"/>
    </source>
</evidence>
<dbReference type="CDD" id="cd01651">
    <property type="entry name" value="RT_G2_intron"/>
    <property type="match status" value="1"/>
</dbReference>
<dbReference type="GO" id="GO:0003964">
    <property type="term" value="F:RNA-directed DNA polymerase activity"/>
    <property type="evidence" value="ECO:0007669"/>
    <property type="project" value="UniProtKB-KW"/>
</dbReference>
<dbReference type="InterPro" id="IPR051083">
    <property type="entry name" value="GrpII_Intron_Splice-Mob/Def"/>
</dbReference>
<dbReference type="PANTHER" id="PTHR34047">
    <property type="entry name" value="NUCLEAR INTRON MATURASE 1, MITOCHONDRIAL-RELATED"/>
    <property type="match status" value="1"/>
</dbReference>
<gene>
    <name evidence="2" type="ORF">SAMN02745118_02872</name>
</gene>
<feature type="domain" description="Reverse transcriptase" evidence="1">
    <location>
        <begin position="83"/>
        <end position="326"/>
    </location>
</feature>
<keyword evidence="2" id="KW-0695">RNA-directed DNA polymerase</keyword>
<name>A0A1T4RB40_9FIRM</name>
<dbReference type="NCBIfam" id="TIGR04416">
    <property type="entry name" value="group_II_RT_mat"/>
    <property type="match status" value="1"/>
</dbReference>
<evidence type="ECO:0000313" key="2">
    <source>
        <dbReference type="EMBL" id="SKA13260.1"/>
    </source>
</evidence>